<dbReference type="RefSeq" id="WP_162318247.1">
    <property type="nucleotide sequence ID" value="NZ_JAHQXF010000002.1"/>
</dbReference>
<evidence type="ECO:0000256" key="1">
    <source>
        <dbReference type="ARBA" id="ARBA00005417"/>
    </source>
</evidence>
<dbReference type="InterPro" id="IPR027417">
    <property type="entry name" value="P-loop_NTPase"/>
</dbReference>
<proteinExistence type="inferred from homology"/>
<evidence type="ECO:0000313" key="7">
    <source>
        <dbReference type="Proteomes" id="UP000766550"/>
    </source>
</evidence>
<dbReference type="SUPFAM" id="SSF52540">
    <property type="entry name" value="P-loop containing nucleoside triphosphate hydrolases"/>
    <property type="match status" value="1"/>
</dbReference>
<evidence type="ECO:0000259" key="5">
    <source>
        <dbReference type="PROSITE" id="PS50893"/>
    </source>
</evidence>
<dbReference type="CDD" id="cd03230">
    <property type="entry name" value="ABC_DR_subfamily_A"/>
    <property type="match status" value="1"/>
</dbReference>
<dbReference type="InterPro" id="IPR003439">
    <property type="entry name" value="ABC_transporter-like_ATP-bd"/>
</dbReference>
<keyword evidence="7" id="KW-1185">Reference proteome</keyword>
<dbReference type="InterPro" id="IPR025302">
    <property type="entry name" value="DrrA1/2-like_C"/>
</dbReference>
<dbReference type="InterPro" id="IPR003593">
    <property type="entry name" value="AAA+_ATPase"/>
</dbReference>
<dbReference type="Gene3D" id="3.40.50.300">
    <property type="entry name" value="P-loop containing nucleotide triphosphate hydrolases"/>
    <property type="match status" value="1"/>
</dbReference>
<accession>A0A8J8C4D2</accession>
<keyword evidence="4 6" id="KW-0067">ATP-binding</keyword>
<reference evidence="6 7" key="1">
    <citation type="submission" date="2021-06" db="EMBL/GenBank/DDBJ databases">
        <title>New haloarchaea isolates fom saline soil.</title>
        <authorList>
            <person name="Duran-Viseras A."/>
            <person name="Sanchez-Porro C.S."/>
            <person name="Ventosa A."/>
        </authorList>
    </citation>
    <scope>NUCLEOTIDE SEQUENCE [LARGE SCALE GENOMIC DNA]</scope>
    <source>
        <strain evidence="6 7">JCM 183640</strain>
    </source>
</reference>
<evidence type="ECO:0000256" key="4">
    <source>
        <dbReference type="ARBA" id="ARBA00022840"/>
    </source>
</evidence>
<dbReference type="Pfam" id="PF13732">
    <property type="entry name" value="DrrA1-3_C"/>
    <property type="match status" value="1"/>
</dbReference>
<dbReference type="SMART" id="SM00382">
    <property type="entry name" value="AAA"/>
    <property type="match status" value="1"/>
</dbReference>
<dbReference type="InterPro" id="IPR017871">
    <property type="entry name" value="ABC_transporter-like_CS"/>
</dbReference>
<dbReference type="OrthoDB" id="87732at2157"/>
<gene>
    <name evidence="6" type="ORF">KTS45_14535</name>
</gene>
<dbReference type="Proteomes" id="UP000766550">
    <property type="component" value="Unassembled WGS sequence"/>
</dbReference>
<dbReference type="PANTHER" id="PTHR43335">
    <property type="entry name" value="ABC TRANSPORTER, ATP-BINDING PROTEIN"/>
    <property type="match status" value="1"/>
</dbReference>
<evidence type="ECO:0000256" key="2">
    <source>
        <dbReference type="ARBA" id="ARBA00022448"/>
    </source>
</evidence>
<dbReference type="Pfam" id="PF00005">
    <property type="entry name" value="ABC_tran"/>
    <property type="match status" value="1"/>
</dbReference>
<sequence length="311" mass="33716">MTAIELNDVRKEFGDVVALQGVDLTVEEGEVFGFLGPNGAGKSTTINVLLDFVRPTAGSATVLGMDAQDDSKAIRERIGVLPEGYDVYERLTGREHMEFVIESKDADDDPEALLERVGVADAMDRRAGGYSKGMKQRLVLAMALVDQPDLLILDEPTTGLDPNGARKMRDLVREESERGATVFFSSHILGQVESVCDTVGILQDGRLIAKDSVEGLRSAAQGDMKLVVTVADADGLAEAIEQVRSLPEVSGVTREGDRAVVNCQGDAKMTVLNAFEEAGVTVEDFETEEASLEDLFTAYTDQREREREVQA</sequence>
<evidence type="ECO:0000313" key="6">
    <source>
        <dbReference type="EMBL" id="MBV0925421.1"/>
    </source>
</evidence>
<keyword evidence="2" id="KW-0813">Transport</keyword>
<name>A0A8J8C4D2_9EURY</name>
<evidence type="ECO:0000256" key="3">
    <source>
        <dbReference type="ARBA" id="ARBA00022741"/>
    </source>
</evidence>
<dbReference type="PANTHER" id="PTHR43335:SF4">
    <property type="entry name" value="ABC TRANSPORTER, ATP-BINDING PROTEIN"/>
    <property type="match status" value="1"/>
</dbReference>
<dbReference type="GO" id="GO:0016887">
    <property type="term" value="F:ATP hydrolysis activity"/>
    <property type="evidence" value="ECO:0007669"/>
    <property type="project" value="InterPro"/>
</dbReference>
<comment type="caution">
    <text evidence="6">The sequence shown here is derived from an EMBL/GenBank/DDBJ whole genome shotgun (WGS) entry which is preliminary data.</text>
</comment>
<keyword evidence="3" id="KW-0547">Nucleotide-binding</keyword>
<protein>
    <submittedName>
        <fullName evidence="6">ABC transporter ATP-binding protein</fullName>
    </submittedName>
</protein>
<dbReference type="PROSITE" id="PS00211">
    <property type="entry name" value="ABC_TRANSPORTER_1"/>
    <property type="match status" value="1"/>
</dbReference>
<dbReference type="PROSITE" id="PS50893">
    <property type="entry name" value="ABC_TRANSPORTER_2"/>
    <property type="match status" value="1"/>
</dbReference>
<dbReference type="AlphaFoldDB" id="A0A8J8C4D2"/>
<comment type="similarity">
    <text evidence="1">Belongs to the ABC transporter superfamily.</text>
</comment>
<feature type="domain" description="ABC transporter" evidence="5">
    <location>
        <begin position="4"/>
        <end position="229"/>
    </location>
</feature>
<dbReference type="GO" id="GO:0005524">
    <property type="term" value="F:ATP binding"/>
    <property type="evidence" value="ECO:0007669"/>
    <property type="project" value="UniProtKB-KW"/>
</dbReference>
<organism evidence="6 7">
    <name type="scientific">Haloarcula limicola</name>
    <dbReference type="NCBI Taxonomy" id="1429915"/>
    <lineage>
        <taxon>Archaea</taxon>
        <taxon>Methanobacteriati</taxon>
        <taxon>Methanobacteriota</taxon>
        <taxon>Stenosarchaea group</taxon>
        <taxon>Halobacteria</taxon>
        <taxon>Halobacteriales</taxon>
        <taxon>Haloarculaceae</taxon>
        <taxon>Haloarcula</taxon>
    </lineage>
</organism>
<dbReference type="EMBL" id="JAHQXF010000002">
    <property type="protein sequence ID" value="MBV0925421.1"/>
    <property type="molecule type" value="Genomic_DNA"/>
</dbReference>